<accession>A0A1H0A0D8</accession>
<evidence type="ECO:0000313" key="1">
    <source>
        <dbReference type="EMBL" id="SDN26403.1"/>
    </source>
</evidence>
<reference evidence="1 2" key="1">
    <citation type="submission" date="2016-10" db="EMBL/GenBank/DDBJ databases">
        <authorList>
            <person name="de Groot N.N."/>
        </authorList>
    </citation>
    <scope>NUCLEOTIDE SEQUENCE [LARGE SCALE GENOMIC DNA]</scope>
    <source>
        <strain evidence="2">EB21,IBRC-M 10013,KCTC 4048</strain>
    </source>
</reference>
<name>A0A1H0A0D8_9EURY</name>
<dbReference type="EMBL" id="FNIA01000023">
    <property type="protein sequence ID" value="SDN26403.1"/>
    <property type="molecule type" value="Genomic_DNA"/>
</dbReference>
<protein>
    <submittedName>
        <fullName evidence="1">Uncharacterized protein</fullName>
    </submittedName>
</protein>
<dbReference type="Proteomes" id="UP000199370">
    <property type="component" value="Unassembled WGS sequence"/>
</dbReference>
<keyword evidence="2" id="KW-1185">Reference proteome</keyword>
<dbReference type="AlphaFoldDB" id="A0A1H0A0D8"/>
<organism evidence="1 2">
    <name type="scientific">Haloarchaeobius iranensis</name>
    <dbReference type="NCBI Taxonomy" id="996166"/>
    <lineage>
        <taxon>Archaea</taxon>
        <taxon>Methanobacteriati</taxon>
        <taxon>Methanobacteriota</taxon>
        <taxon>Stenosarchaea group</taxon>
        <taxon>Halobacteria</taxon>
        <taxon>Halobacteriales</taxon>
        <taxon>Halorubellaceae</taxon>
        <taxon>Haloarchaeobius</taxon>
    </lineage>
</organism>
<proteinExistence type="predicted"/>
<gene>
    <name evidence="1" type="ORF">SAMN05192554_12347</name>
</gene>
<evidence type="ECO:0000313" key="2">
    <source>
        <dbReference type="Proteomes" id="UP000199370"/>
    </source>
</evidence>
<sequence>MNDRTVGLAGAAVLVGRVDTRRTLGRGRLPPELLVGRREVVRRQRRQQR</sequence>